<dbReference type="Pfam" id="PF23559">
    <property type="entry name" value="WHD_DRP"/>
    <property type="match status" value="1"/>
</dbReference>
<proteinExistence type="inferred from homology"/>
<dbReference type="FunFam" id="1.10.10.10:FF:000322">
    <property type="entry name" value="Probable disease resistance protein At1g63360"/>
    <property type="match status" value="1"/>
</dbReference>
<evidence type="ECO:0000256" key="7">
    <source>
        <dbReference type="ARBA" id="ARBA00022737"/>
    </source>
</evidence>
<dbReference type="AlphaFoldDB" id="A0AAW2LI91"/>
<dbReference type="SUPFAM" id="SSF52058">
    <property type="entry name" value="L domain-like"/>
    <property type="match status" value="1"/>
</dbReference>
<feature type="domain" description="Disease resistance protein winged helix" evidence="13">
    <location>
        <begin position="412"/>
        <end position="483"/>
    </location>
</feature>
<dbReference type="Gene3D" id="1.10.8.430">
    <property type="entry name" value="Helical domain of apoptotic protease-activating factors"/>
    <property type="match status" value="1"/>
</dbReference>
<keyword evidence="4" id="KW-0963">Cytoplasm</keyword>
<sequence length="845" mass="95476">MAFLAGSTGRSSTVIFYSSETSKETETREYTFLVSCKNFSKTIPREVAKDVESLERRIRRAAYAAEDVIESIVVKSTVDSDMSSAPFCEEMQGVIETLDSIKKEVVKVKEDGDMKDQGPESSGAAAPSRFVNSGNDTMVGSEEDLIQLMDELTGHDSTRRILAIVGMGGIGKTTLAKNIYDNSFVREHFQVRAWVTVSQEYNVREIILRLLHDITVSIGQNMQESRKNLVAFIDGMSRMSDYQLGEQLYKSLWGRRYLIVLDDLWGIDAWIQIKTFFPDNSNGSRILVTTRLSNVAEQCGSCNIFPMSFLDADESLELFCRHVFGEEDHCPPELEKIGKRIVKKCRGLPLAIIVVGGLLSKSDKTQEYWEQIAEDITAVINCDKDEYCLNVLHLSYSHLPVHLKPCFLYMGIFPEDSYISVSKLIKLWVAEDFLKPVMSKSLEEAAEEYLEDLIDRNLILPFRAGVDGNLKGCRMHDLLRDLCLREARKQNFFSVTRIYSHPNAPGTESERRLILHQHPRKNEYSPRDNNVLRSAPLARSLVCSVKCFPSQLTSKFRLLRVLDTVDELSVADILQLVNSRSGISSSVQSACLIPQFGQSSRQDSCVLENLQTLSYVINLRCTSEVVRRIPNLKKLRLFCEDASTYGELDFPHSLKKLILLSCRISWEDMTIIGSLPNLEVLMLQKDAFDCEKWEPSEGEFPQLKFLFISSSNLEYWHAESTHFPKLENLVLFGCLKLKEIPSDIGEIPTLESISLCLCSSSAVASAKEILMEQRSLGNDDFRVSVNQWKSINKRLALCPPLYTAPAGVAVRERAGTLPEAEMQNLLEDPPKPWDVEWAVAKSFML</sequence>
<feature type="region of interest" description="Disordered" evidence="11">
    <location>
        <begin position="111"/>
        <end position="134"/>
    </location>
</feature>
<reference evidence="14" key="1">
    <citation type="submission" date="2020-06" db="EMBL/GenBank/DDBJ databases">
        <authorList>
            <person name="Li T."/>
            <person name="Hu X."/>
            <person name="Zhang T."/>
            <person name="Song X."/>
            <person name="Zhang H."/>
            <person name="Dai N."/>
            <person name="Sheng W."/>
            <person name="Hou X."/>
            <person name="Wei L."/>
        </authorList>
    </citation>
    <scope>NUCLEOTIDE SEQUENCE</scope>
    <source>
        <strain evidence="14">G01</strain>
        <tissue evidence="14">Leaf</tissue>
    </source>
</reference>
<organism evidence="14">
    <name type="scientific">Sesamum angustifolium</name>
    <dbReference type="NCBI Taxonomy" id="2727405"/>
    <lineage>
        <taxon>Eukaryota</taxon>
        <taxon>Viridiplantae</taxon>
        <taxon>Streptophyta</taxon>
        <taxon>Embryophyta</taxon>
        <taxon>Tracheophyta</taxon>
        <taxon>Spermatophyta</taxon>
        <taxon>Magnoliopsida</taxon>
        <taxon>eudicotyledons</taxon>
        <taxon>Gunneridae</taxon>
        <taxon>Pentapetalae</taxon>
        <taxon>asterids</taxon>
        <taxon>lamiids</taxon>
        <taxon>Lamiales</taxon>
        <taxon>Pedaliaceae</taxon>
        <taxon>Sesamum</taxon>
    </lineage>
</organism>
<evidence type="ECO:0000256" key="5">
    <source>
        <dbReference type="ARBA" id="ARBA00022614"/>
    </source>
</evidence>
<evidence type="ECO:0000256" key="1">
    <source>
        <dbReference type="ARBA" id="ARBA00002074"/>
    </source>
</evidence>
<dbReference type="InterPro" id="IPR036388">
    <property type="entry name" value="WH-like_DNA-bd_sf"/>
</dbReference>
<accession>A0AAW2LI91</accession>
<dbReference type="InterPro" id="IPR044974">
    <property type="entry name" value="Disease_R_plants"/>
</dbReference>
<keyword evidence="9" id="KW-0611">Plant defense</keyword>
<feature type="domain" description="NB-ARC" evidence="12">
    <location>
        <begin position="143"/>
        <end position="327"/>
    </location>
</feature>
<evidence type="ECO:0000256" key="2">
    <source>
        <dbReference type="ARBA" id="ARBA00004496"/>
    </source>
</evidence>
<comment type="similarity">
    <text evidence="3">Belongs to the disease resistance NB-LRR family.</text>
</comment>
<keyword evidence="5" id="KW-0433">Leucine-rich repeat</keyword>
<evidence type="ECO:0000256" key="3">
    <source>
        <dbReference type="ARBA" id="ARBA00008894"/>
    </source>
</evidence>
<comment type="function">
    <text evidence="1">Confers resistance to late blight (Phytophthora infestans) races carrying the avirulence gene Avr1. Resistance proteins guard the plant against pathogens that contain an appropriate avirulence protein via an indirect interaction with this avirulence protein. That triggers a defense system including the hypersensitive response, which restricts the pathogen growth.</text>
</comment>
<dbReference type="FunFam" id="3.40.50.300:FF:001091">
    <property type="entry name" value="Probable disease resistance protein At1g61300"/>
    <property type="match status" value="1"/>
</dbReference>
<dbReference type="Pfam" id="PF00931">
    <property type="entry name" value="NB-ARC"/>
    <property type="match status" value="1"/>
</dbReference>
<dbReference type="GO" id="GO:0009626">
    <property type="term" value="P:plant-type hypersensitive response"/>
    <property type="evidence" value="ECO:0007669"/>
    <property type="project" value="UniProtKB-KW"/>
</dbReference>
<dbReference type="PRINTS" id="PR00364">
    <property type="entry name" value="DISEASERSIST"/>
</dbReference>
<dbReference type="PANTHER" id="PTHR23155:SF1152">
    <property type="entry name" value="AAA+ ATPASE DOMAIN-CONTAINING PROTEIN"/>
    <property type="match status" value="1"/>
</dbReference>
<keyword evidence="6" id="KW-0381">Hypersensitive response</keyword>
<reference evidence="14" key="2">
    <citation type="journal article" date="2024" name="Plant">
        <title>Genomic evolution and insights into agronomic trait innovations of Sesamum species.</title>
        <authorList>
            <person name="Miao H."/>
            <person name="Wang L."/>
            <person name="Qu L."/>
            <person name="Liu H."/>
            <person name="Sun Y."/>
            <person name="Le M."/>
            <person name="Wang Q."/>
            <person name="Wei S."/>
            <person name="Zheng Y."/>
            <person name="Lin W."/>
            <person name="Duan Y."/>
            <person name="Cao H."/>
            <person name="Xiong S."/>
            <person name="Wang X."/>
            <person name="Wei L."/>
            <person name="Li C."/>
            <person name="Ma Q."/>
            <person name="Ju M."/>
            <person name="Zhao R."/>
            <person name="Li G."/>
            <person name="Mu C."/>
            <person name="Tian Q."/>
            <person name="Mei H."/>
            <person name="Zhang T."/>
            <person name="Gao T."/>
            <person name="Zhang H."/>
        </authorList>
    </citation>
    <scope>NUCLEOTIDE SEQUENCE</scope>
    <source>
        <strain evidence="14">G01</strain>
    </source>
</reference>
<gene>
    <name evidence="14" type="ORF">Sangu_2004000</name>
</gene>
<comment type="subcellular location">
    <subcellularLocation>
        <location evidence="2">Cytoplasm</location>
    </subcellularLocation>
</comment>
<dbReference type="Gene3D" id="3.40.50.300">
    <property type="entry name" value="P-loop containing nucleotide triphosphate hydrolases"/>
    <property type="match status" value="1"/>
</dbReference>
<keyword evidence="10" id="KW-0067">ATP-binding</keyword>
<dbReference type="InterPro" id="IPR002182">
    <property type="entry name" value="NB-ARC"/>
</dbReference>
<dbReference type="Gene3D" id="1.20.5.4130">
    <property type="match status" value="1"/>
</dbReference>
<keyword evidence="8" id="KW-0547">Nucleotide-binding</keyword>
<evidence type="ECO:0000256" key="4">
    <source>
        <dbReference type="ARBA" id="ARBA00022490"/>
    </source>
</evidence>
<name>A0AAW2LI91_9LAMI</name>
<evidence type="ECO:0000313" key="14">
    <source>
        <dbReference type="EMBL" id="KAL0318478.1"/>
    </source>
</evidence>
<evidence type="ECO:0000256" key="11">
    <source>
        <dbReference type="SAM" id="MobiDB-lite"/>
    </source>
</evidence>
<dbReference type="Gene3D" id="3.80.10.10">
    <property type="entry name" value="Ribonuclease Inhibitor"/>
    <property type="match status" value="1"/>
</dbReference>
<dbReference type="EMBL" id="JACGWK010000013">
    <property type="protein sequence ID" value="KAL0318478.1"/>
    <property type="molecule type" value="Genomic_DNA"/>
</dbReference>
<comment type="caution">
    <text evidence="14">The sequence shown here is derived from an EMBL/GenBank/DDBJ whole genome shotgun (WGS) entry which is preliminary data.</text>
</comment>
<protein>
    <submittedName>
        <fullName evidence="14">Disease resistance protein RPP13</fullName>
    </submittedName>
</protein>
<keyword evidence="7" id="KW-0677">Repeat</keyword>
<dbReference type="InterPro" id="IPR058922">
    <property type="entry name" value="WHD_DRP"/>
</dbReference>
<dbReference type="GO" id="GO:0005737">
    <property type="term" value="C:cytoplasm"/>
    <property type="evidence" value="ECO:0007669"/>
    <property type="project" value="UniProtKB-SubCell"/>
</dbReference>
<dbReference type="GO" id="GO:0005524">
    <property type="term" value="F:ATP binding"/>
    <property type="evidence" value="ECO:0007669"/>
    <property type="project" value="UniProtKB-KW"/>
</dbReference>
<dbReference type="InterPro" id="IPR042197">
    <property type="entry name" value="Apaf_helical"/>
</dbReference>
<evidence type="ECO:0000259" key="13">
    <source>
        <dbReference type="Pfam" id="PF23559"/>
    </source>
</evidence>
<dbReference type="SUPFAM" id="SSF52540">
    <property type="entry name" value="P-loop containing nucleoside triphosphate hydrolases"/>
    <property type="match status" value="1"/>
</dbReference>
<evidence type="ECO:0000256" key="9">
    <source>
        <dbReference type="ARBA" id="ARBA00022821"/>
    </source>
</evidence>
<evidence type="ECO:0000256" key="8">
    <source>
        <dbReference type="ARBA" id="ARBA00022741"/>
    </source>
</evidence>
<dbReference type="Gene3D" id="1.10.10.10">
    <property type="entry name" value="Winged helix-like DNA-binding domain superfamily/Winged helix DNA-binding domain"/>
    <property type="match status" value="1"/>
</dbReference>
<evidence type="ECO:0000259" key="12">
    <source>
        <dbReference type="Pfam" id="PF00931"/>
    </source>
</evidence>
<dbReference type="GO" id="GO:0043531">
    <property type="term" value="F:ADP binding"/>
    <property type="evidence" value="ECO:0007669"/>
    <property type="project" value="InterPro"/>
</dbReference>
<dbReference type="InterPro" id="IPR027417">
    <property type="entry name" value="P-loop_NTPase"/>
</dbReference>
<dbReference type="GO" id="GO:0051607">
    <property type="term" value="P:defense response to virus"/>
    <property type="evidence" value="ECO:0007669"/>
    <property type="project" value="UniProtKB-ARBA"/>
</dbReference>
<dbReference type="PANTHER" id="PTHR23155">
    <property type="entry name" value="DISEASE RESISTANCE PROTEIN RP"/>
    <property type="match status" value="1"/>
</dbReference>
<dbReference type="InterPro" id="IPR032675">
    <property type="entry name" value="LRR_dom_sf"/>
</dbReference>
<evidence type="ECO:0000256" key="6">
    <source>
        <dbReference type="ARBA" id="ARBA00022667"/>
    </source>
</evidence>
<dbReference type="FunFam" id="1.10.8.430:FF:000003">
    <property type="entry name" value="Probable disease resistance protein At5g66910"/>
    <property type="match status" value="1"/>
</dbReference>
<evidence type="ECO:0000256" key="10">
    <source>
        <dbReference type="ARBA" id="ARBA00022840"/>
    </source>
</evidence>